<accession>A0A6P7JQC1</accession>
<feature type="compositionally biased region" description="Polar residues" evidence="5">
    <location>
        <begin position="452"/>
        <end position="463"/>
    </location>
</feature>
<feature type="domain" description="Tight junction-associated protein 1" evidence="6">
    <location>
        <begin position="281"/>
        <end position="629"/>
    </location>
</feature>
<feature type="compositionally biased region" description="Polar residues" evidence="5">
    <location>
        <begin position="620"/>
        <end position="630"/>
    </location>
</feature>
<dbReference type="InterPro" id="IPR043441">
    <property type="entry name" value="Tjap1/BEGAIN"/>
</dbReference>
<evidence type="ECO:0000256" key="1">
    <source>
        <dbReference type="ARBA" id="ARBA00004170"/>
    </source>
</evidence>
<reference evidence="8" key="1">
    <citation type="submission" date="2025-08" db="UniProtKB">
        <authorList>
            <consortium name="RefSeq"/>
        </authorList>
    </citation>
    <scope>IDENTIFICATION</scope>
</reference>
<evidence type="ECO:0000259" key="6">
    <source>
        <dbReference type="Pfam" id="PF15453"/>
    </source>
</evidence>
<dbReference type="InParanoid" id="A0A6P7JQC1"/>
<keyword evidence="3" id="KW-0472">Membrane</keyword>
<dbReference type="CTD" id="93643"/>
<dbReference type="PANTHER" id="PTHR28664">
    <property type="entry name" value="TIGHT JUNCTION-ASSOCIATED PROTEIN 1"/>
    <property type="match status" value="1"/>
</dbReference>
<evidence type="ECO:0000256" key="4">
    <source>
        <dbReference type="SAM" id="Coils"/>
    </source>
</evidence>
<proteinExistence type="predicted"/>
<dbReference type="RefSeq" id="XP_028279003.1">
    <property type="nucleotide sequence ID" value="XM_028423202.1"/>
</dbReference>
<evidence type="ECO:0000313" key="7">
    <source>
        <dbReference type="Proteomes" id="UP000515145"/>
    </source>
</evidence>
<dbReference type="InterPro" id="IPR043470">
    <property type="entry name" value="Tjap1_dom"/>
</dbReference>
<feature type="coiled-coil region" evidence="4">
    <location>
        <begin position="49"/>
        <end position="175"/>
    </location>
</feature>
<dbReference type="GeneID" id="114447123"/>
<feature type="region of interest" description="Disordered" evidence="5">
    <location>
        <begin position="269"/>
        <end position="331"/>
    </location>
</feature>
<dbReference type="GO" id="GO:0005802">
    <property type="term" value="C:trans-Golgi network"/>
    <property type="evidence" value="ECO:0007669"/>
    <property type="project" value="TreeGrafter"/>
</dbReference>
<dbReference type="AlphaFoldDB" id="A0A6P7JQC1"/>
<feature type="compositionally biased region" description="Low complexity" evidence="5">
    <location>
        <begin position="400"/>
        <end position="410"/>
    </location>
</feature>
<dbReference type="Pfam" id="PF15453">
    <property type="entry name" value="Pilt"/>
    <property type="match status" value="1"/>
</dbReference>
<gene>
    <name evidence="8" type="primary">tjap1</name>
</gene>
<protein>
    <submittedName>
        <fullName evidence="8">Tight junction-associated protein 1</fullName>
    </submittedName>
</protein>
<evidence type="ECO:0000256" key="5">
    <source>
        <dbReference type="SAM" id="MobiDB-lite"/>
    </source>
</evidence>
<keyword evidence="2" id="KW-0597">Phosphoprotein</keyword>
<feature type="compositionally biased region" description="Acidic residues" evidence="5">
    <location>
        <begin position="563"/>
        <end position="572"/>
    </location>
</feature>
<comment type="subcellular location">
    <subcellularLocation>
        <location evidence="1">Membrane</location>
        <topology evidence="1">Peripheral membrane protein</topology>
    </subcellularLocation>
</comment>
<keyword evidence="4" id="KW-0175">Coiled coil</keyword>
<feature type="region of interest" description="Disordered" evidence="5">
    <location>
        <begin position="203"/>
        <end position="225"/>
    </location>
</feature>
<feature type="compositionally biased region" description="Basic residues" evidence="5">
    <location>
        <begin position="603"/>
        <end position="615"/>
    </location>
</feature>
<sequence length="630" mass="69349">MTSAAPARKPYRKAPPQHRETRHGLPAAPPPPAPQTNINQDSPSDADRIRILQQQNEDLRRRLSLSTHKMEAMEAEFDGSRHYMEAELSRTRDDLDKMRDKFRRLQNSYTASQRANQDLEEKLHALLRKVERDKKTMDQEIVELTNKLLDAKNTIDRLEELNERYRQDCNLAVQLLKCNKSHFRNHKFADLPSELQDMLNKHMKSSLPERSPAPGCQDPDTLSLTPADVVPTSVIARVLEKPEPLVLNSAQSSSCSRPVAEDVFVHVDMTGPSGAEGQDRENGGGQEASQHNGTCRSQSSLDEEAGGAPSFEKLNPYPAPPPPHPLYPGRKVIEFSSDDKVKIPKNSPLPNCTYATRQAISLSLVQNDDERPPPGSPALSSAGGGGTHQRTPPSQRDTISEPLSSQSSPFSSPPQAPSVLASSGSSEEDLLANWQRMFVEKMAPSCDGSLVHRTSFSSQTAQELQRRRQVAGGGAATSSDHHRAAYSDGEEGSSARSWTPSRGSSLDTDTDTEPKPSRRGRYGGGDGATEEGERLLMNLEDDCGSGDTAVTVATSPAKASREELEEEEEESSAEERDVLPHDLPVIPHRLLDLDSTLSQRPQKSPKRMGVHHLHRKDSLTRAQEQGTLLD</sequence>
<dbReference type="GO" id="GO:0016020">
    <property type="term" value="C:membrane"/>
    <property type="evidence" value="ECO:0007669"/>
    <property type="project" value="UniProtKB-SubCell"/>
</dbReference>
<organism evidence="7 8">
    <name type="scientific">Parambassis ranga</name>
    <name type="common">Indian glassy fish</name>
    <dbReference type="NCBI Taxonomy" id="210632"/>
    <lineage>
        <taxon>Eukaryota</taxon>
        <taxon>Metazoa</taxon>
        <taxon>Chordata</taxon>
        <taxon>Craniata</taxon>
        <taxon>Vertebrata</taxon>
        <taxon>Euteleostomi</taxon>
        <taxon>Actinopterygii</taxon>
        <taxon>Neopterygii</taxon>
        <taxon>Teleostei</taxon>
        <taxon>Neoteleostei</taxon>
        <taxon>Acanthomorphata</taxon>
        <taxon>Ovalentaria</taxon>
        <taxon>Ambassidae</taxon>
        <taxon>Parambassis</taxon>
    </lineage>
</organism>
<evidence type="ECO:0000256" key="2">
    <source>
        <dbReference type="ARBA" id="ARBA00022553"/>
    </source>
</evidence>
<feature type="region of interest" description="Disordered" evidence="5">
    <location>
        <begin position="366"/>
        <end position="426"/>
    </location>
</feature>
<feature type="compositionally biased region" description="Polar residues" evidence="5">
    <location>
        <begin position="494"/>
        <end position="507"/>
    </location>
</feature>
<feature type="compositionally biased region" description="Pro residues" evidence="5">
    <location>
        <begin position="317"/>
        <end position="326"/>
    </location>
</feature>
<name>A0A6P7JQC1_9TELE</name>
<feature type="region of interest" description="Disordered" evidence="5">
    <location>
        <begin position="1"/>
        <end position="43"/>
    </location>
</feature>
<feature type="region of interest" description="Disordered" evidence="5">
    <location>
        <begin position="448"/>
        <end position="630"/>
    </location>
</feature>
<evidence type="ECO:0000256" key="3">
    <source>
        <dbReference type="ARBA" id="ARBA00023136"/>
    </source>
</evidence>
<feature type="compositionally biased region" description="Polar residues" evidence="5">
    <location>
        <begin position="388"/>
        <end position="397"/>
    </location>
</feature>
<feature type="compositionally biased region" description="Polar residues" evidence="5">
    <location>
        <begin position="287"/>
        <end position="300"/>
    </location>
</feature>
<dbReference type="Proteomes" id="UP000515145">
    <property type="component" value="Chromosome 15"/>
</dbReference>
<keyword evidence="7" id="KW-1185">Reference proteome</keyword>
<dbReference type="PANTHER" id="PTHR28664:SF3">
    <property type="entry name" value="TIGHT JUNCTION-ASSOCIATED PROTEIN 1"/>
    <property type="match status" value="1"/>
</dbReference>
<dbReference type="OrthoDB" id="10068192at2759"/>
<evidence type="ECO:0000313" key="8">
    <source>
        <dbReference type="RefSeq" id="XP_028279003.1"/>
    </source>
</evidence>
<dbReference type="GO" id="GO:0007030">
    <property type="term" value="P:Golgi organization"/>
    <property type="evidence" value="ECO:0007669"/>
    <property type="project" value="TreeGrafter"/>
</dbReference>